<gene>
    <name evidence="9" type="ORF">QBE51_01445</name>
</gene>
<keyword evidence="3" id="KW-0813">Transport</keyword>
<evidence type="ECO:0000256" key="2">
    <source>
        <dbReference type="ARBA" id="ARBA00006602"/>
    </source>
</evidence>
<dbReference type="Gene3D" id="1.20.5.620">
    <property type="entry name" value="F1F0 ATP synthase subunit B, membrane domain"/>
    <property type="match status" value="1"/>
</dbReference>
<dbReference type="InterPro" id="IPR018035">
    <property type="entry name" value="Flagellar_FliH/T3SS_HrpE"/>
</dbReference>
<keyword evidence="7" id="KW-0175">Coiled coil</keyword>
<dbReference type="PANTHER" id="PTHR34982:SF1">
    <property type="entry name" value="FLAGELLAR ASSEMBLY PROTEIN FLIH"/>
    <property type="match status" value="1"/>
</dbReference>
<evidence type="ECO:0000256" key="3">
    <source>
        <dbReference type="ARBA" id="ARBA00022448"/>
    </source>
</evidence>
<keyword evidence="10" id="KW-1185">Reference proteome</keyword>
<evidence type="ECO:0000313" key="9">
    <source>
        <dbReference type="EMBL" id="WZL70222.1"/>
    </source>
</evidence>
<dbReference type="PANTHER" id="PTHR34982">
    <property type="entry name" value="YOP PROTEINS TRANSLOCATION PROTEIN L"/>
    <property type="match status" value="1"/>
</dbReference>
<dbReference type="Proteomes" id="UP001486565">
    <property type="component" value="Chromosome"/>
</dbReference>
<dbReference type="CDD" id="cd06503">
    <property type="entry name" value="ATP-synt_Fo_b"/>
    <property type="match status" value="1"/>
</dbReference>
<reference evidence="9 10" key="1">
    <citation type="submission" date="2023-03" db="EMBL/GenBank/DDBJ databases">
        <title>Novel Species.</title>
        <authorList>
            <person name="Ma S."/>
        </authorList>
    </citation>
    <scope>NUCLEOTIDE SEQUENCE [LARGE SCALE GENOMIC DNA]</scope>
    <source>
        <strain evidence="9 10">LIND6LT2</strain>
    </source>
</reference>
<keyword evidence="6" id="KW-1006">Bacterial flagellum protein export</keyword>
<evidence type="ECO:0000256" key="1">
    <source>
        <dbReference type="ARBA" id="ARBA00003041"/>
    </source>
</evidence>
<feature type="domain" description="Flagellar assembly protein FliH/Type III secretion system HrpE" evidence="8">
    <location>
        <begin position="113"/>
        <end position="233"/>
    </location>
</feature>
<keyword evidence="5" id="KW-0653">Protein transport</keyword>
<organism evidence="9 10">
    <name type="scientific">Defluviitalea saccharophila</name>
    <dbReference type="NCBI Taxonomy" id="879970"/>
    <lineage>
        <taxon>Bacteria</taxon>
        <taxon>Bacillati</taxon>
        <taxon>Bacillota</taxon>
        <taxon>Clostridia</taxon>
        <taxon>Lachnospirales</taxon>
        <taxon>Defluviitaleaceae</taxon>
        <taxon>Defluviitalea</taxon>
    </lineage>
</organism>
<dbReference type="EMBL" id="CP121687">
    <property type="protein sequence ID" value="WZL70222.1"/>
    <property type="molecule type" value="Genomic_DNA"/>
</dbReference>
<evidence type="ECO:0000259" key="8">
    <source>
        <dbReference type="Pfam" id="PF02108"/>
    </source>
</evidence>
<evidence type="ECO:0000256" key="7">
    <source>
        <dbReference type="SAM" id="Coils"/>
    </source>
</evidence>
<name>A0ABZ2Y4E6_9FIRM</name>
<dbReference type="RefSeq" id="WP_341877183.1">
    <property type="nucleotide sequence ID" value="NZ_CP121687.1"/>
</dbReference>
<comment type="function">
    <text evidence="1">Needed for flagellar regrowth and assembly.</text>
</comment>
<comment type="similarity">
    <text evidence="2">Belongs to the FliH family.</text>
</comment>
<dbReference type="Pfam" id="PF02108">
    <property type="entry name" value="FliH"/>
    <property type="match status" value="1"/>
</dbReference>
<evidence type="ECO:0000256" key="6">
    <source>
        <dbReference type="ARBA" id="ARBA00023225"/>
    </source>
</evidence>
<proteinExistence type="inferred from homology"/>
<accession>A0ABZ2Y4E6</accession>
<dbReference type="InterPro" id="IPR051472">
    <property type="entry name" value="T3SS_Stator/FliH"/>
</dbReference>
<feature type="coiled-coil region" evidence="7">
    <location>
        <begin position="69"/>
        <end position="127"/>
    </location>
</feature>
<evidence type="ECO:0000256" key="4">
    <source>
        <dbReference type="ARBA" id="ARBA00022795"/>
    </source>
</evidence>
<sequence length="246" mass="28009">MSNIIKSPSVKINREKTVYIDINEKLVEEIILEEDDNTAEVIKENIILKAQQDAHRMIQEAEKMAAQILEQAKKDAMFARMKIEEEGRQQGYQEGFRQGSEESKKLLKQAKLELENAIQEKNKMLQEIEPKVVDLIISISKKVLDHAFTTNKQSIIYLIKKGLSEIKDNNEKIIIKISEMDYTSLMESKENILNSLGFSGKIDLVQDSSLQSGDCIIETQFGNIDCSLGTQFDGLKQELLLILDSK</sequence>
<evidence type="ECO:0000313" key="10">
    <source>
        <dbReference type="Proteomes" id="UP001486565"/>
    </source>
</evidence>
<evidence type="ECO:0000256" key="5">
    <source>
        <dbReference type="ARBA" id="ARBA00022927"/>
    </source>
</evidence>
<protein>
    <submittedName>
        <fullName evidence="9">FliH/SctL family protein</fullName>
    </submittedName>
</protein>
<keyword evidence="4" id="KW-1005">Bacterial flagellum biogenesis</keyword>